<name>A0ABP6ETL9_9ACTN</name>
<evidence type="ECO:0000313" key="1">
    <source>
        <dbReference type="EMBL" id="GAA2675827.1"/>
    </source>
</evidence>
<proteinExistence type="predicted"/>
<evidence type="ECO:0000313" key="2">
    <source>
        <dbReference type="Proteomes" id="UP001501666"/>
    </source>
</evidence>
<reference evidence="2" key="1">
    <citation type="journal article" date="2019" name="Int. J. Syst. Evol. Microbiol.">
        <title>The Global Catalogue of Microorganisms (GCM) 10K type strain sequencing project: providing services to taxonomists for standard genome sequencing and annotation.</title>
        <authorList>
            <consortium name="The Broad Institute Genomics Platform"/>
            <consortium name="The Broad Institute Genome Sequencing Center for Infectious Disease"/>
            <person name="Wu L."/>
            <person name="Ma J."/>
        </authorList>
    </citation>
    <scope>NUCLEOTIDE SEQUENCE [LARGE SCALE GENOMIC DNA]</scope>
    <source>
        <strain evidence="2">JCM 6835</strain>
    </source>
</reference>
<sequence>MGWCDARAVTENGKELAGVATDGTADTLKVDVTSHDEHRVRWHTSNHTSVVGYVQGRVHSLDDLQPCLGQSSSDS</sequence>
<accession>A0ABP6ETL9</accession>
<dbReference type="Proteomes" id="UP001501666">
    <property type="component" value="Unassembled WGS sequence"/>
</dbReference>
<organism evidence="1 2">
    <name type="scientific">Nonomuraea recticatena</name>
    <dbReference type="NCBI Taxonomy" id="46178"/>
    <lineage>
        <taxon>Bacteria</taxon>
        <taxon>Bacillati</taxon>
        <taxon>Actinomycetota</taxon>
        <taxon>Actinomycetes</taxon>
        <taxon>Streptosporangiales</taxon>
        <taxon>Streptosporangiaceae</taxon>
        <taxon>Nonomuraea</taxon>
    </lineage>
</organism>
<gene>
    <name evidence="1" type="ORF">GCM10010412_057670</name>
</gene>
<keyword evidence="2" id="KW-1185">Reference proteome</keyword>
<dbReference type="EMBL" id="BAAATE010000017">
    <property type="protein sequence ID" value="GAA2675827.1"/>
    <property type="molecule type" value="Genomic_DNA"/>
</dbReference>
<protein>
    <submittedName>
        <fullName evidence="1">Uncharacterized protein</fullName>
    </submittedName>
</protein>
<comment type="caution">
    <text evidence="1">The sequence shown here is derived from an EMBL/GenBank/DDBJ whole genome shotgun (WGS) entry which is preliminary data.</text>
</comment>